<feature type="transmembrane region" description="Helical" evidence="10">
    <location>
        <begin position="228"/>
        <end position="251"/>
    </location>
</feature>
<feature type="domain" description="TLC" evidence="11">
    <location>
        <begin position="123"/>
        <end position="337"/>
    </location>
</feature>
<comment type="similarity">
    <text evidence="2">Belongs to the TRAM family.</text>
</comment>
<dbReference type="GO" id="GO:0006616">
    <property type="term" value="P:SRP-dependent cotranslational protein targeting to membrane, translocation"/>
    <property type="evidence" value="ECO:0007669"/>
    <property type="project" value="InterPro"/>
</dbReference>
<evidence type="ECO:0000256" key="1">
    <source>
        <dbReference type="ARBA" id="ARBA00004141"/>
    </source>
</evidence>
<keyword evidence="6 10" id="KW-1133">Transmembrane helix</keyword>
<evidence type="ECO:0000259" key="11">
    <source>
        <dbReference type="PROSITE" id="PS50922"/>
    </source>
</evidence>
<feature type="transmembrane region" description="Helical" evidence="10">
    <location>
        <begin position="129"/>
        <end position="147"/>
    </location>
</feature>
<dbReference type="SMART" id="SM00724">
    <property type="entry name" value="TLC"/>
    <property type="match status" value="1"/>
</dbReference>
<evidence type="ECO:0000256" key="9">
    <source>
        <dbReference type="SAM" id="MobiDB-lite"/>
    </source>
</evidence>
<proteinExistence type="inferred from homology"/>
<evidence type="ECO:0000313" key="13">
    <source>
        <dbReference type="WBParaSite" id="MBELARI_LOCUS5402"/>
    </source>
</evidence>
<evidence type="ECO:0000256" key="6">
    <source>
        <dbReference type="ARBA" id="ARBA00022989"/>
    </source>
</evidence>
<evidence type="ECO:0000256" key="10">
    <source>
        <dbReference type="SAM" id="Phobius"/>
    </source>
</evidence>
<feature type="region of interest" description="Disordered" evidence="9">
    <location>
        <begin position="340"/>
        <end position="386"/>
    </location>
</feature>
<feature type="transmembrane region" description="Helical" evidence="10">
    <location>
        <begin position="36"/>
        <end position="58"/>
    </location>
</feature>
<evidence type="ECO:0000256" key="2">
    <source>
        <dbReference type="ARBA" id="ARBA00005999"/>
    </source>
</evidence>
<feature type="transmembrane region" description="Helical" evidence="10">
    <location>
        <begin position="206"/>
        <end position="222"/>
    </location>
</feature>
<dbReference type="PROSITE" id="PS50922">
    <property type="entry name" value="TLC"/>
    <property type="match status" value="1"/>
</dbReference>
<keyword evidence="5" id="KW-0653">Protein transport</keyword>
<keyword evidence="7 8" id="KW-0472">Membrane</keyword>
<dbReference type="PANTHER" id="PTHR12371">
    <property type="entry name" value="TRANSLOCATION ASSOCIATED MEMBRANE PROTEIN"/>
    <property type="match status" value="1"/>
</dbReference>
<feature type="compositionally biased region" description="Basic and acidic residues" evidence="9">
    <location>
        <begin position="340"/>
        <end position="349"/>
    </location>
</feature>
<dbReference type="GO" id="GO:0005789">
    <property type="term" value="C:endoplasmic reticulum membrane"/>
    <property type="evidence" value="ECO:0007669"/>
    <property type="project" value="TreeGrafter"/>
</dbReference>
<feature type="transmembrane region" description="Helical" evidence="10">
    <location>
        <begin position="89"/>
        <end position="108"/>
    </location>
</feature>
<keyword evidence="3" id="KW-0813">Transport</keyword>
<dbReference type="InterPro" id="IPR006634">
    <property type="entry name" value="TLC-dom"/>
</dbReference>
<dbReference type="PIRSF" id="PIRSF005449">
    <property type="entry name" value="Translocation_assoc_membrane"/>
    <property type="match status" value="1"/>
</dbReference>
<dbReference type="InterPro" id="IPR016447">
    <property type="entry name" value="Translocation_assoc_membrane"/>
</dbReference>
<protein>
    <submittedName>
        <fullName evidence="13">TLC domain-containing protein</fullName>
    </submittedName>
</protein>
<evidence type="ECO:0000256" key="5">
    <source>
        <dbReference type="ARBA" id="ARBA00022927"/>
    </source>
</evidence>
<evidence type="ECO:0000313" key="12">
    <source>
        <dbReference type="Proteomes" id="UP000887575"/>
    </source>
</evidence>
<evidence type="ECO:0000256" key="4">
    <source>
        <dbReference type="ARBA" id="ARBA00022692"/>
    </source>
</evidence>
<sequence>MGAEGRRAAVAKKKTSPPILSHEFVIQNHGDIMSCILMLIVIGFMFPATASLSAIFVVPQYNETVSIPTEVGPYDVQIYRSGVRDIFTVLFYTVAWITVHAIIQEYILDKLQRKVHLSKSKQYKFGESGHHLFFATYAVVHAAYVIGDFIDSHNDLKNVWSGYPEEHRAMTLNMKLFFLLQIAYWVHQFPEFYFSKMKKDEMQHRTVVSILHIGFIAGAYIMNFQRLAVLLLVIQYASDVIFHLARLIHFLEKKSIAKNTFKAWNFVFILARLATAVLAVVTFWYGLRQTGQPSVDIPNGNFNTSFIRLNSLIATLALQLFMLWQFITFHFGRLRDVRQRKQKGNETKKQLAAASKRNNNRTESESSAQETAPEDKSPGKRKQKAH</sequence>
<reference evidence="13" key="1">
    <citation type="submission" date="2024-02" db="UniProtKB">
        <authorList>
            <consortium name="WormBaseParasite"/>
        </authorList>
    </citation>
    <scope>IDENTIFICATION</scope>
</reference>
<evidence type="ECO:0000256" key="7">
    <source>
        <dbReference type="ARBA" id="ARBA00023136"/>
    </source>
</evidence>
<name>A0AAF3J9V1_9BILA</name>
<comment type="subcellular location">
    <subcellularLocation>
        <location evidence="1">Membrane</location>
        <topology evidence="1">Multi-pass membrane protein</topology>
    </subcellularLocation>
</comment>
<dbReference type="PANTHER" id="PTHR12371:SF11">
    <property type="entry name" value="TRANSLOCATING CHAIN-ASSOCIATED MEMBRANE PROTEIN"/>
    <property type="match status" value="1"/>
</dbReference>
<feature type="transmembrane region" description="Helical" evidence="10">
    <location>
        <begin position="263"/>
        <end position="287"/>
    </location>
</feature>
<dbReference type="GO" id="GO:0045048">
    <property type="term" value="P:protein insertion into ER membrane"/>
    <property type="evidence" value="ECO:0007669"/>
    <property type="project" value="TreeGrafter"/>
</dbReference>
<keyword evidence="12" id="KW-1185">Reference proteome</keyword>
<dbReference type="AlphaFoldDB" id="A0AAF3J9V1"/>
<feature type="transmembrane region" description="Helical" evidence="10">
    <location>
        <begin position="307"/>
        <end position="331"/>
    </location>
</feature>
<accession>A0AAF3J9V1</accession>
<evidence type="ECO:0000256" key="8">
    <source>
        <dbReference type="PROSITE-ProRule" id="PRU00205"/>
    </source>
</evidence>
<feature type="transmembrane region" description="Helical" evidence="10">
    <location>
        <begin position="167"/>
        <end position="186"/>
    </location>
</feature>
<organism evidence="12 13">
    <name type="scientific">Mesorhabditis belari</name>
    <dbReference type="NCBI Taxonomy" id="2138241"/>
    <lineage>
        <taxon>Eukaryota</taxon>
        <taxon>Metazoa</taxon>
        <taxon>Ecdysozoa</taxon>
        <taxon>Nematoda</taxon>
        <taxon>Chromadorea</taxon>
        <taxon>Rhabditida</taxon>
        <taxon>Rhabditina</taxon>
        <taxon>Rhabditomorpha</taxon>
        <taxon>Rhabditoidea</taxon>
        <taxon>Rhabditidae</taxon>
        <taxon>Mesorhabditinae</taxon>
        <taxon>Mesorhabditis</taxon>
    </lineage>
</organism>
<keyword evidence="4 8" id="KW-0812">Transmembrane</keyword>
<dbReference type="Proteomes" id="UP000887575">
    <property type="component" value="Unassembled WGS sequence"/>
</dbReference>
<evidence type="ECO:0000256" key="3">
    <source>
        <dbReference type="ARBA" id="ARBA00022448"/>
    </source>
</evidence>
<dbReference type="Pfam" id="PF03798">
    <property type="entry name" value="TRAM_LAG1_CLN8"/>
    <property type="match status" value="1"/>
</dbReference>
<dbReference type="WBParaSite" id="MBELARI_LOCUS5402">
    <property type="protein sequence ID" value="MBELARI_LOCUS5402"/>
    <property type="gene ID" value="MBELARI_LOCUS5402"/>
</dbReference>